<name>A0AAE3EHJ1_9SPIR</name>
<reference evidence="2" key="1">
    <citation type="submission" date="2021-08" db="EMBL/GenBank/DDBJ databases">
        <title>Comparative analyses of Brucepasteria parasyntrophica and Teretinema zuelzerae.</title>
        <authorList>
            <person name="Song Y."/>
            <person name="Brune A."/>
        </authorList>
    </citation>
    <scope>NUCLEOTIDE SEQUENCE</scope>
    <source>
        <strain evidence="2">DSM 1903</strain>
    </source>
</reference>
<evidence type="ECO:0000313" key="2">
    <source>
        <dbReference type="EMBL" id="MCD1654511.1"/>
    </source>
</evidence>
<evidence type="ECO:0000256" key="1">
    <source>
        <dbReference type="SAM" id="MobiDB-lite"/>
    </source>
</evidence>
<feature type="compositionally biased region" description="Basic and acidic residues" evidence="1">
    <location>
        <begin position="24"/>
        <end position="40"/>
    </location>
</feature>
<sequence length="75" mass="8291">MSQYDEETGLVLSDEDEIAREAALEEEKGTEDVSSEKDGASVEPKTVVPRINKNSFCCWPVGLLPSSLLFRLSPF</sequence>
<keyword evidence="3" id="KW-1185">Reference proteome</keyword>
<dbReference type="Proteomes" id="UP001198163">
    <property type="component" value="Unassembled WGS sequence"/>
</dbReference>
<comment type="caution">
    <text evidence="2">The sequence shown here is derived from an EMBL/GenBank/DDBJ whole genome shotgun (WGS) entry which is preliminary data.</text>
</comment>
<proteinExistence type="predicted"/>
<organism evidence="2 3">
    <name type="scientific">Teretinema zuelzerae</name>
    <dbReference type="NCBI Taxonomy" id="156"/>
    <lineage>
        <taxon>Bacteria</taxon>
        <taxon>Pseudomonadati</taxon>
        <taxon>Spirochaetota</taxon>
        <taxon>Spirochaetia</taxon>
        <taxon>Spirochaetales</taxon>
        <taxon>Treponemataceae</taxon>
        <taxon>Teretinema</taxon>
    </lineage>
</organism>
<gene>
    <name evidence="2" type="ORF">K7J14_07305</name>
</gene>
<dbReference type="EMBL" id="JAINWA010000002">
    <property type="protein sequence ID" value="MCD1654511.1"/>
    <property type="molecule type" value="Genomic_DNA"/>
</dbReference>
<dbReference type="RefSeq" id="WP_230754836.1">
    <property type="nucleotide sequence ID" value="NZ_JAINWA010000002.1"/>
</dbReference>
<protein>
    <submittedName>
        <fullName evidence="2">Uncharacterized protein</fullName>
    </submittedName>
</protein>
<evidence type="ECO:0000313" key="3">
    <source>
        <dbReference type="Proteomes" id="UP001198163"/>
    </source>
</evidence>
<dbReference type="AlphaFoldDB" id="A0AAE3EHJ1"/>
<feature type="region of interest" description="Disordered" evidence="1">
    <location>
        <begin position="24"/>
        <end position="44"/>
    </location>
</feature>
<accession>A0AAE3EHJ1</accession>